<evidence type="ECO:0000259" key="1">
    <source>
        <dbReference type="Pfam" id="PF09414"/>
    </source>
</evidence>
<dbReference type="InterPro" id="IPR021122">
    <property type="entry name" value="RNA_ligase_dom_REL/Rnl2"/>
</dbReference>
<gene>
    <name evidence="2" type="ORF">LCGC14_2115270</name>
</gene>
<dbReference type="Pfam" id="PF09414">
    <property type="entry name" value="RNA_ligase"/>
    <property type="match status" value="1"/>
</dbReference>
<dbReference type="SUPFAM" id="SSF56091">
    <property type="entry name" value="DNA ligase/mRNA capping enzyme, catalytic domain"/>
    <property type="match status" value="1"/>
</dbReference>
<evidence type="ECO:0000313" key="2">
    <source>
        <dbReference type="EMBL" id="KKL69410.1"/>
    </source>
</evidence>
<feature type="non-terminal residue" evidence="2">
    <location>
        <position position="149"/>
    </location>
</feature>
<dbReference type="EMBL" id="LAZR01026218">
    <property type="protein sequence ID" value="KKL69410.1"/>
    <property type="molecule type" value="Genomic_DNA"/>
</dbReference>
<reference evidence="2" key="1">
    <citation type="journal article" date="2015" name="Nature">
        <title>Complex archaea that bridge the gap between prokaryotes and eukaryotes.</title>
        <authorList>
            <person name="Spang A."/>
            <person name="Saw J.H."/>
            <person name="Jorgensen S.L."/>
            <person name="Zaremba-Niedzwiedzka K."/>
            <person name="Martijn J."/>
            <person name="Lind A.E."/>
            <person name="van Eijk R."/>
            <person name="Schleper C."/>
            <person name="Guy L."/>
            <person name="Ettema T.J."/>
        </authorList>
    </citation>
    <scope>NUCLEOTIDE SEQUENCE</scope>
</reference>
<dbReference type="AlphaFoldDB" id="A0A0F9GIZ2"/>
<dbReference type="Gene3D" id="3.30.470.30">
    <property type="entry name" value="DNA ligase/mRNA capping enzyme"/>
    <property type="match status" value="1"/>
</dbReference>
<proteinExistence type="predicted"/>
<protein>
    <recommendedName>
        <fullName evidence="1">RNA ligase domain-containing protein</fullName>
    </recommendedName>
</protein>
<name>A0A0F9GIZ2_9ZZZZ</name>
<comment type="caution">
    <text evidence="2">The sequence shown here is derived from an EMBL/GenBank/DDBJ whole genome shotgun (WGS) entry which is preliminary data.</text>
</comment>
<sequence>MELSGYSKIHQIYHREVHWMKGHQVVIQEKIDGSQISFGRKDGVLFIRSKNRMIDIENPDNMFGCAIAVIKSKTLPGGYVFRGEYLRTPKHNVLNYDRIPQDHIIIYDIEIRDGSDDYLPPNAVKEIAADHAFEVVPTLWTGLFDDIDQ</sequence>
<organism evidence="2">
    <name type="scientific">marine sediment metagenome</name>
    <dbReference type="NCBI Taxonomy" id="412755"/>
    <lineage>
        <taxon>unclassified sequences</taxon>
        <taxon>metagenomes</taxon>
        <taxon>ecological metagenomes</taxon>
    </lineage>
</organism>
<accession>A0A0F9GIZ2</accession>
<feature type="domain" description="RNA ligase" evidence="1">
    <location>
        <begin position="24"/>
        <end position="146"/>
    </location>
</feature>